<keyword evidence="3" id="KW-0560">Oxidoreductase</keyword>
<dbReference type="PANTHER" id="PTHR42659">
    <property type="entry name" value="XANTHINE DEHYDROGENASE SUBUNIT C-RELATED"/>
    <property type="match status" value="1"/>
</dbReference>
<dbReference type="InterPro" id="IPR005107">
    <property type="entry name" value="CO_DH_flav_C"/>
</dbReference>
<dbReference type="AlphaFoldDB" id="A0A2N5C4V0"/>
<dbReference type="InterPro" id="IPR036318">
    <property type="entry name" value="FAD-bd_PCMH-like_sf"/>
</dbReference>
<accession>A0A2N5C4V0</accession>
<dbReference type="Proteomes" id="UP000234341">
    <property type="component" value="Unassembled WGS sequence"/>
</dbReference>
<dbReference type="Gene3D" id="3.30.465.10">
    <property type="match status" value="1"/>
</dbReference>
<dbReference type="SUPFAM" id="SSF55447">
    <property type="entry name" value="CO dehydrogenase flavoprotein C-terminal domain-like"/>
    <property type="match status" value="1"/>
</dbReference>
<dbReference type="InterPro" id="IPR002346">
    <property type="entry name" value="Mopterin_DH_FAD-bd"/>
</dbReference>
<dbReference type="Gene3D" id="3.30.390.50">
    <property type="entry name" value="CO dehydrogenase flavoprotein, C-terminal domain"/>
    <property type="match status" value="1"/>
</dbReference>
<dbReference type="SUPFAM" id="SSF56176">
    <property type="entry name" value="FAD-binding/transporter-associated domain-like"/>
    <property type="match status" value="1"/>
</dbReference>
<dbReference type="InterPro" id="IPR036683">
    <property type="entry name" value="CO_DH_flav_C_dom_sf"/>
</dbReference>
<dbReference type="PANTHER" id="PTHR42659:SF2">
    <property type="entry name" value="XANTHINE DEHYDROGENASE SUBUNIT C-RELATED"/>
    <property type="match status" value="1"/>
</dbReference>
<dbReference type="SMART" id="SM01092">
    <property type="entry name" value="CO_deh_flav_C"/>
    <property type="match status" value="1"/>
</dbReference>
<keyword evidence="2" id="KW-0274">FAD</keyword>
<dbReference type="GO" id="GO:0071949">
    <property type="term" value="F:FAD binding"/>
    <property type="evidence" value="ECO:0007669"/>
    <property type="project" value="InterPro"/>
</dbReference>
<dbReference type="RefSeq" id="WP_101684782.1">
    <property type="nucleotide sequence ID" value="NZ_PJRP01000019.1"/>
</dbReference>
<dbReference type="Pfam" id="PF03450">
    <property type="entry name" value="CO_deh_flav_C"/>
    <property type="match status" value="1"/>
</dbReference>
<dbReference type="EMBL" id="PJRP01000019">
    <property type="protein sequence ID" value="PLP97255.1"/>
    <property type="molecule type" value="Genomic_DNA"/>
</dbReference>
<protein>
    <submittedName>
        <fullName evidence="5">Molybdopterin dehydrogenase</fullName>
    </submittedName>
</protein>
<evidence type="ECO:0000256" key="1">
    <source>
        <dbReference type="ARBA" id="ARBA00022630"/>
    </source>
</evidence>
<gene>
    <name evidence="5" type="ORF">CYJ10_28485</name>
</gene>
<feature type="domain" description="FAD-binding PCMH-type" evidence="4">
    <location>
        <begin position="1"/>
        <end position="166"/>
    </location>
</feature>
<evidence type="ECO:0000313" key="5">
    <source>
        <dbReference type="EMBL" id="PLP97255.1"/>
    </source>
</evidence>
<comment type="caution">
    <text evidence="5">The sequence shown here is derived from an EMBL/GenBank/DDBJ whole genome shotgun (WGS) entry which is preliminary data.</text>
</comment>
<dbReference type="GO" id="GO:0016491">
    <property type="term" value="F:oxidoreductase activity"/>
    <property type="evidence" value="ECO:0007669"/>
    <property type="project" value="UniProtKB-KW"/>
</dbReference>
<evidence type="ECO:0000256" key="3">
    <source>
        <dbReference type="ARBA" id="ARBA00023002"/>
    </source>
</evidence>
<dbReference type="InterPro" id="IPR016169">
    <property type="entry name" value="FAD-bd_PCMH_sub2"/>
</dbReference>
<dbReference type="PROSITE" id="PS51387">
    <property type="entry name" value="FAD_PCMH"/>
    <property type="match status" value="1"/>
</dbReference>
<dbReference type="Pfam" id="PF00941">
    <property type="entry name" value="FAD_binding_5"/>
    <property type="match status" value="1"/>
</dbReference>
<evidence type="ECO:0000256" key="2">
    <source>
        <dbReference type="ARBA" id="ARBA00022827"/>
    </source>
</evidence>
<dbReference type="OrthoDB" id="9793944at2"/>
<organism evidence="5 6">
    <name type="scientific">Cupriavidus pauculus</name>
    <dbReference type="NCBI Taxonomy" id="82633"/>
    <lineage>
        <taxon>Bacteria</taxon>
        <taxon>Pseudomonadati</taxon>
        <taxon>Pseudomonadota</taxon>
        <taxon>Betaproteobacteria</taxon>
        <taxon>Burkholderiales</taxon>
        <taxon>Burkholderiaceae</taxon>
        <taxon>Cupriavidus</taxon>
    </lineage>
</organism>
<reference evidence="5 6" key="1">
    <citation type="submission" date="2017-12" db="EMBL/GenBank/DDBJ databases">
        <title>Genome sequence of the active heterotrophic nitrifier-denitrifier, Cupriavidus pauculus UM1.</title>
        <authorList>
            <person name="Putonti C."/>
            <person name="Castignetti D."/>
        </authorList>
    </citation>
    <scope>NUCLEOTIDE SEQUENCE [LARGE SCALE GENOMIC DNA]</scope>
    <source>
        <strain evidence="5 6">UM1</strain>
    </source>
</reference>
<sequence length="283" mass="29748">MHYLRPHTIDAALARLAERPRRVLCGATDCFAAPALVPGRHEWVDISSIDALRGIARHDGIVRIGAATPWETIVQSTWLPVALRDAAAGVGSRQIRVQGTLGGNLCHGSPVADGMPPLLALDAEVELASLRGVRRLPLRDFVLGSHRTALAADELLVAVTFALPAVPARTAFVKCTNRDGMALAVVSAAVRVRMADDDTLASAAIAVGGASEVPLRMTALEAALVGRPRRELAAVVADASLTVLSPIDDCRATAVHRIDLARLAIARAVGQCLQESARDDSAV</sequence>
<proteinExistence type="predicted"/>
<dbReference type="InterPro" id="IPR016166">
    <property type="entry name" value="FAD-bd_PCMH"/>
</dbReference>
<evidence type="ECO:0000313" key="6">
    <source>
        <dbReference type="Proteomes" id="UP000234341"/>
    </source>
</evidence>
<evidence type="ECO:0000259" key="4">
    <source>
        <dbReference type="PROSITE" id="PS51387"/>
    </source>
</evidence>
<keyword evidence="1" id="KW-0285">Flavoprotein</keyword>
<dbReference type="InterPro" id="IPR051312">
    <property type="entry name" value="Diverse_Substr_Oxidored"/>
</dbReference>
<name>A0A2N5C4V0_9BURK</name>